<dbReference type="Proteomes" id="UP001218188">
    <property type="component" value="Unassembled WGS sequence"/>
</dbReference>
<protein>
    <submittedName>
        <fullName evidence="1">Uncharacterized protein</fullName>
    </submittedName>
</protein>
<evidence type="ECO:0000313" key="1">
    <source>
        <dbReference type="EMBL" id="KAJ7033878.1"/>
    </source>
</evidence>
<comment type="caution">
    <text evidence="1">The sequence shown here is derived from an EMBL/GenBank/DDBJ whole genome shotgun (WGS) entry which is preliminary data.</text>
</comment>
<reference evidence="1" key="1">
    <citation type="submission" date="2023-03" db="EMBL/GenBank/DDBJ databases">
        <title>Massive genome expansion in bonnet fungi (Mycena s.s.) driven by repeated elements and novel gene families across ecological guilds.</title>
        <authorList>
            <consortium name="Lawrence Berkeley National Laboratory"/>
            <person name="Harder C.B."/>
            <person name="Miyauchi S."/>
            <person name="Viragh M."/>
            <person name="Kuo A."/>
            <person name="Thoen E."/>
            <person name="Andreopoulos B."/>
            <person name="Lu D."/>
            <person name="Skrede I."/>
            <person name="Drula E."/>
            <person name="Henrissat B."/>
            <person name="Morin E."/>
            <person name="Kohler A."/>
            <person name="Barry K."/>
            <person name="LaButti K."/>
            <person name="Morin E."/>
            <person name="Salamov A."/>
            <person name="Lipzen A."/>
            <person name="Mereny Z."/>
            <person name="Hegedus B."/>
            <person name="Baldrian P."/>
            <person name="Stursova M."/>
            <person name="Weitz H."/>
            <person name="Taylor A."/>
            <person name="Grigoriev I.V."/>
            <person name="Nagy L.G."/>
            <person name="Martin F."/>
            <person name="Kauserud H."/>
        </authorList>
    </citation>
    <scope>NUCLEOTIDE SEQUENCE</scope>
    <source>
        <strain evidence="1">CBHHK200</strain>
    </source>
</reference>
<sequence length="262" mass="28540">MKLTLGAITVEGISQLPARKTRHVGTVTRAGSGTAPMPGAECPGGMRRSINGLCPAPSHVGILWHLPAQYTADDNFERRLGGLRNGESSPTAGPTWNSFDRKLNTYYTHIASYFPLGCDECCPKSGHPIQGDIHQLGGESSSKGDRISPVRIIQGDCAVGVIALQSRSQVQRRIKFEVALGNQVRRNELRDNIPVSSPGMRVWRMVVFRRGGDVASAAHDDRCGRPPEEPAQWARGKQRVFCAGYAPKVPNIYRDIGRMVGI</sequence>
<name>A0AAD6X025_9AGAR</name>
<dbReference type="AlphaFoldDB" id="A0AAD6X025"/>
<accession>A0AAD6X025</accession>
<dbReference type="EMBL" id="JARJCM010000062">
    <property type="protein sequence ID" value="KAJ7033878.1"/>
    <property type="molecule type" value="Genomic_DNA"/>
</dbReference>
<proteinExistence type="predicted"/>
<evidence type="ECO:0000313" key="2">
    <source>
        <dbReference type="Proteomes" id="UP001218188"/>
    </source>
</evidence>
<keyword evidence="2" id="KW-1185">Reference proteome</keyword>
<gene>
    <name evidence="1" type="ORF">C8F04DRAFT_1183833</name>
</gene>
<organism evidence="1 2">
    <name type="scientific">Mycena alexandri</name>
    <dbReference type="NCBI Taxonomy" id="1745969"/>
    <lineage>
        <taxon>Eukaryota</taxon>
        <taxon>Fungi</taxon>
        <taxon>Dikarya</taxon>
        <taxon>Basidiomycota</taxon>
        <taxon>Agaricomycotina</taxon>
        <taxon>Agaricomycetes</taxon>
        <taxon>Agaricomycetidae</taxon>
        <taxon>Agaricales</taxon>
        <taxon>Marasmiineae</taxon>
        <taxon>Mycenaceae</taxon>
        <taxon>Mycena</taxon>
    </lineage>
</organism>